<dbReference type="Pfam" id="PF00903">
    <property type="entry name" value="Glyoxalase"/>
    <property type="match status" value="1"/>
</dbReference>
<gene>
    <name evidence="2" type="ORF">J5Y10_00990</name>
</gene>
<organism evidence="2 3">
    <name type="scientific">Roseomonas indoligenes</name>
    <dbReference type="NCBI Taxonomy" id="2820811"/>
    <lineage>
        <taxon>Bacteria</taxon>
        <taxon>Pseudomonadati</taxon>
        <taxon>Pseudomonadota</taxon>
        <taxon>Alphaproteobacteria</taxon>
        <taxon>Acetobacterales</taxon>
        <taxon>Roseomonadaceae</taxon>
        <taxon>Roseomonas</taxon>
    </lineage>
</organism>
<dbReference type="PANTHER" id="PTHR34109:SF1">
    <property type="entry name" value="VOC DOMAIN-CONTAINING PROTEIN"/>
    <property type="match status" value="1"/>
</dbReference>
<dbReference type="SUPFAM" id="SSF54593">
    <property type="entry name" value="Glyoxalase/Bleomycin resistance protein/Dihydroxybiphenyl dioxygenase"/>
    <property type="match status" value="1"/>
</dbReference>
<feature type="domain" description="VOC" evidence="1">
    <location>
        <begin position="8"/>
        <end position="149"/>
    </location>
</feature>
<dbReference type="Proteomes" id="UP000677537">
    <property type="component" value="Unassembled WGS sequence"/>
</dbReference>
<accession>A0A940MT03</accession>
<dbReference type="AlphaFoldDB" id="A0A940MT03"/>
<evidence type="ECO:0000259" key="1">
    <source>
        <dbReference type="PROSITE" id="PS51819"/>
    </source>
</evidence>
<reference evidence="2" key="1">
    <citation type="submission" date="2021-03" db="EMBL/GenBank/DDBJ databases">
        <authorList>
            <person name="So Y."/>
        </authorList>
    </citation>
    <scope>NUCLEOTIDE SEQUENCE</scope>
    <source>
        <strain evidence="2">SG15</strain>
    </source>
</reference>
<protein>
    <submittedName>
        <fullName evidence="2">VOC family protein</fullName>
    </submittedName>
</protein>
<evidence type="ECO:0000313" key="2">
    <source>
        <dbReference type="EMBL" id="MBP0491346.1"/>
    </source>
</evidence>
<dbReference type="InterPro" id="IPR037523">
    <property type="entry name" value="VOC_core"/>
</dbReference>
<dbReference type="RefSeq" id="WP_209369813.1">
    <property type="nucleotide sequence ID" value="NZ_JAGIZA010000001.1"/>
</dbReference>
<dbReference type="Gene3D" id="3.10.180.10">
    <property type="entry name" value="2,3-Dihydroxybiphenyl 1,2-Dioxygenase, domain 1"/>
    <property type="match status" value="1"/>
</dbReference>
<evidence type="ECO:0000313" key="3">
    <source>
        <dbReference type="Proteomes" id="UP000677537"/>
    </source>
</evidence>
<keyword evidence="3" id="KW-1185">Reference proteome</keyword>
<sequence>MAIRDGLRVGQMGVTLIVKDVDAAADFYRDVLGAEEIRRNASPLPVDPPGPHAHWAELRLGDVHLVVARENPRWREAPRPDWPRSPLSAGASAVGLTLYVEDVDATFARALAAGATPQTRDGAPEDTYWGDRVVGFHDPFGHVWRIQTCREEVDYEELPARYEAAWQAHRAARAN</sequence>
<dbReference type="InterPro" id="IPR004360">
    <property type="entry name" value="Glyas_Fos-R_dOase_dom"/>
</dbReference>
<dbReference type="CDD" id="cd07246">
    <property type="entry name" value="VOC_like"/>
    <property type="match status" value="1"/>
</dbReference>
<dbReference type="InterPro" id="IPR029068">
    <property type="entry name" value="Glyas_Bleomycin-R_OHBP_Dase"/>
</dbReference>
<dbReference type="PANTHER" id="PTHR34109">
    <property type="entry name" value="BNAUNNG04460D PROTEIN-RELATED"/>
    <property type="match status" value="1"/>
</dbReference>
<proteinExistence type="predicted"/>
<comment type="caution">
    <text evidence="2">The sequence shown here is derived from an EMBL/GenBank/DDBJ whole genome shotgun (WGS) entry which is preliminary data.</text>
</comment>
<dbReference type="EMBL" id="JAGIZA010000001">
    <property type="protein sequence ID" value="MBP0491346.1"/>
    <property type="molecule type" value="Genomic_DNA"/>
</dbReference>
<dbReference type="PROSITE" id="PS51819">
    <property type="entry name" value="VOC"/>
    <property type="match status" value="1"/>
</dbReference>
<name>A0A940MT03_9PROT</name>